<dbReference type="InterPro" id="IPR013783">
    <property type="entry name" value="Ig-like_fold"/>
</dbReference>
<dbReference type="SMART" id="SM00409">
    <property type="entry name" value="IG"/>
    <property type="match status" value="2"/>
</dbReference>
<dbReference type="InterPro" id="IPR051275">
    <property type="entry name" value="Cell_adhesion_signaling"/>
</dbReference>
<keyword evidence="2" id="KW-0472">Membrane</keyword>
<dbReference type="PROSITE" id="PS50835">
    <property type="entry name" value="IG_LIKE"/>
    <property type="match status" value="1"/>
</dbReference>
<dbReference type="PANTHER" id="PTHR11640">
    <property type="entry name" value="NEPHRIN"/>
    <property type="match status" value="1"/>
</dbReference>
<evidence type="ECO:0000256" key="3">
    <source>
        <dbReference type="ARBA" id="ARBA00023157"/>
    </source>
</evidence>
<proteinExistence type="predicted"/>
<keyword evidence="3" id="KW-1015">Disulfide bond</keyword>
<dbReference type="GO" id="GO:0098609">
    <property type="term" value="P:cell-cell adhesion"/>
    <property type="evidence" value="ECO:0007669"/>
    <property type="project" value="TreeGrafter"/>
</dbReference>
<keyword evidence="5" id="KW-0393">Immunoglobulin domain</keyword>
<keyword evidence="4" id="KW-0325">Glycoprotein</keyword>
<evidence type="ECO:0000256" key="5">
    <source>
        <dbReference type="ARBA" id="ARBA00023319"/>
    </source>
</evidence>
<feature type="signal peptide" evidence="6">
    <location>
        <begin position="1"/>
        <end position="23"/>
    </location>
</feature>
<dbReference type="InterPro" id="IPR003598">
    <property type="entry name" value="Ig_sub2"/>
</dbReference>
<evidence type="ECO:0000313" key="8">
    <source>
        <dbReference type="EMBL" id="TRY70067.1"/>
    </source>
</evidence>
<reference evidence="8 9" key="1">
    <citation type="journal article" date="2018" name="Nat. Ecol. Evol.">
        <title>Genomic signatures of mitonuclear coevolution across populations of Tigriopus californicus.</title>
        <authorList>
            <person name="Barreto F.S."/>
            <person name="Watson E.T."/>
            <person name="Lima T.G."/>
            <person name="Willett C.S."/>
            <person name="Edmands S."/>
            <person name="Li W."/>
            <person name="Burton R.S."/>
        </authorList>
    </citation>
    <scope>NUCLEOTIDE SEQUENCE [LARGE SCALE GENOMIC DNA]</scope>
    <source>
        <strain evidence="8 9">San Diego</strain>
    </source>
</reference>
<evidence type="ECO:0000313" key="9">
    <source>
        <dbReference type="Proteomes" id="UP000318571"/>
    </source>
</evidence>
<keyword evidence="6" id="KW-0732">Signal</keyword>
<dbReference type="GO" id="GO:0050839">
    <property type="term" value="F:cell adhesion molecule binding"/>
    <property type="evidence" value="ECO:0007669"/>
    <property type="project" value="TreeGrafter"/>
</dbReference>
<name>A0A553NXC4_TIGCA</name>
<evidence type="ECO:0000256" key="6">
    <source>
        <dbReference type="SAM" id="SignalP"/>
    </source>
</evidence>
<evidence type="ECO:0000256" key="1">
    <source>
        <dbReference type="ARBA" id="ARBA00004479"/>
    </source>
</evidence>
<feature type="chain" id="PRO_5022159477" description="Ig-like domain-containing protein" evidence="6">
    <location>
        <begin position="24"/>
        <end position="308"/>
    </location>
</feature>
<dbReference type="InterPro" id="IPR036179">
    <property type="entry name" value="Ig-like_dom_sf"/>
</dbReference>
<dbReference type="GO" id="GO:0005886">
    <property type="term" value="C:plasma membrane"/>
    <property type="evidence" value="ECO:0007669"/>
    <property type="project" value="TreeGrafter"/>
</dbReference>
<keyword evidence="9" id="KW-1185">Reference proteome</keyword>
<evidence type="ECO:0000259" key="7">
    <source>
        <dbReference type="PROSITE" id="PS50835"/>
    </source>
</evidence>
<dbReference type="Pfam" id="PF13927">
    <property type="entry name" value="Ig_3"/>
    <property type="match status" value="1"/>
</dbReference>
<sequence>MLKLLDAMISLLIALSLTGWVQAHVTQGGDLTDQSVPNSLNASITFFTSHAEILEGSKFQFKCQIQMLELDAPIHAVELIFVPASEDKVRRLAVDDRLDQGLSSAMRKRMRMVTRRRWDAIEDVNIEEHYLTIDPLILEDQGMYVCQVEAYPVPVVTWYRVTSKIIPPNEEDIKLHRLRIGDEYSFSISGYQDGQMLSSLRIHQVESDHFGRYRCSAKNKEGQDSMEFELTESAEPVDFLKLDISHEPDTKEAGKDNNLPISARNGFEIYGKKMFNAAQTPGNTWTNMGMLMTALNSIAYLLVHHASL</sequence>
<comment type="caution">
    <text evidence="8">The sequence shown here is derived from an EMBL/GenBank/DDBJ whole genome shotgun (WGS) entry which is preliminary data.</text>
</comment>
<accession>A0A553NXC4</accession>
<dbReference type="Gene3D" id="2.60.40.10">
    <property type="entry name" value="Immunoglobulins"/>
    <property type="match status" value="2"/>
</dbReference>
<dbReference type="SMART" id="SM00408">
    <property type="entry name" value="IGc2"/>
    <property type="match status" value="1"/>
</dbReference>
<dbReference type="Proteomes" id="UP000318571">
    <property type="component" value="Chromosome 9"/>
</dbReference>
<dbReference type="AlphaFoldDB" id="A0A553NXC4"/>
<dbReference type="InterPro" id="IPR003599">
    <property type="entry name" value="Ig_sub"/>
</dbReference>
<evidence type="ECO:0000256" key="4">
    <source>
        <dbReference type="ARBA" id="ARBA00023180"/>
    </source>
</evidence>
<dbReference type="SUPFAM" id="SSF48726">
    <property type="entry name" value="Immunoglobulin"/>
    <property type="match status" value="1"/>
</dbReference>
<protein>
    <recommendedName>
        <fullName evidence="7">Ig-like domain-containing protein</fullName>
    </recommendedName>
</protein>
<dbReference type="CDD" id="cd00096">
    <property type="entry name" value="Ig"/>
    <property type="match status" value="1"/>
</dbReference>
<organism evidence="8 9">
    <name type="scientific">Tigriopus californicus</name>
    <name type="common">Marine copepod</name>
    <dbReference type="NCBI Taxonomy" id="6832"/>
    <lineage>
        <taxon>Eukaryota</taxon>
        <taxon>Metazoa</taxon>
        <taxon>Ecdysozoa</taxon>
        <taxon>Arthropoda</taxon>
        <taxon>Crustacea</taxon>
        <taxon>Multicrustacea</taxon>
        <taxon>Hexanauplia</taxon>
        <taxon>Copepoda</taxon>
        <taxon>Harpacticoida</taxon>
        <taxon>Harpacticidae</taxon>
        <taxon>Tigriopus</taxon>
    </lineage>
</organism>
<feature type="domain" description="Ig-like" evidence="7">
    <location>
        <begin position="146"/>
        <end position="231"/>
    </location>
</feature>
<evidence type="ECO:0000256" key="2">
    <source>
        <dbReference type="ARBA" id="ARBA00023136"/>
    </source>
</evidence>
<dbReference type="GO" id="GO:0005911">
    <property type="term" value="C:cell-cell junction"/>
    <property type="evidence" value="ECO:0007669"/>
    <property type="project" value="TreeGrafter"/>
</dbReference>
<comment type="subcellular location">
    <subcellularLocation>
        <location evidence="1">Membrane</location>
        <topology evidence="1">Single-pass type I membrane protein</topology>
    </subcellularLocation>
</comment>
<dbReference type="InterPro" id="IPR007110">
    <property type="entry name" value="Ig-like_dom"/>
</dbReference>
<dbReference type="PANTHER" id="PTHR11640:SF31">
    <property type="entry name" value="IRREGULAR CHIASM C-ROUGHEST PROTEIN-RELATED"/>
    <property type="match status" value="1"/>
</dbReference>
<gene>
    <name evidence="8" type="ORF">TCAL_15027</name>
</gene>
<dbReference type="EMBL" id="VCGU01000009">
    <property type="protein sequence ID" value="TRY70067.1"/>
    <property type="molecule type" value="Genomic_DNA"/>
</dbReference>